<accession>A0A7S1FYN4</accession>
<feature type="compositionally biased region" description="Polar residues" evidence="1">
    <location>
        <begin position="108"/>
        <end position="123"/>
    </location>
</feature>
<reference evidence="2" key="1">
    <citation type="submission" date="2021-01" db="EMBL/GenBank/DDBJ databases">
        <authorList>
            <person name="Corre E."/>
            <person name="Pelletier E."/>
            <person name="Niang G."/>
            <person name="Scheremetjew M."/>
            <person name="Finn R."/>
            <person name="Kale V."/>
            <person name="Holt S."/>
            <person name="Cochrane G."/>
            <person name="Meng A."/>
            <person name="Brown T."/>
            <person name="Cohen L."/>
        </authorList>
    </citation>
    <scope>NUCLEOTIDE SEQUENCE</scope>
    <source>
        <strain evidence="2">308</strain>
    </source>
</reference>
<evidence type="ECO:0000256" key="1">
    <source>
        <dbReference type="SAM" id="MobiDB-lite"/>
    </source>
</evidence>
<feature type="region of interest" description="Disordered" evidence="1">
    <location>
        <begin position="513"/>
        <end position="547"/>
    </location>
</feature>
<feature type="region of interest" description="Disordered" evidence="1">
    <location>
        <begin position="180"/>
        <end position="219"/>
    </location>
</feature>
<proteinExistence type="predicted"/>
<feature type="compositionally biased region" description="Basic and acidic residues" evidence="1">
    <location>
        <begin position="517"/>
        <end position="537"/>
    </location>
</feature>
<feature type="compositionally biased region" description="Polar residues" evidence="1">
    <location>
        <begin position="32"/>
        <end position="43"/>
    </location>
</feature>
<dbReference type="AlphaFoldDB" id="A0A7S1FYN4"/>
<feature type="region of interest" description="Disordered" evidence="1">
    <location>
        <begin position="26"/>
        <end position="162"/>
    </location>
</feature>
<organism evidence="2">
    <name type="scientific">Corethron hystrix</name>
    <dbReference type="NCBI Taxonomy" id="216773"/>
    <lineage>
        <taxon>Eukaryota</taxon>
        <taxon>Sar</taxon>
        <taxon>Stramenopiles</taxon>
        <taxon>Ochrophyta</taxon>
        <taxon>Bacillariophyta</taxon>
        <taxon>Coscinodiscophyceae</taxon>
        <taxon>Corethrophycidae</taxon>
        <taxon>Corethrales</taxon>
        <taxon>Corethraceae</taxon>
        <taxon>Corethron</taxon>
    </lineage>
</organism>
<dbReference type="EMBL" id="HBFR01034282">
    <property type="protein sequence ID" value="CAD8897815.1"/>
    <property type="molecule type" value="Transcribed_RNA"/>
</dbReference>
<feature type="compositionally biased region" description="Acidic residues" evidence="1">
    <location>
        <begin position="47"/>
        <end position="75"/>
    </location>
</feature>
<feature type="compositionally biased region" description="Low complexity" evidence="1">
    <location>
        <begin position="198"/>
        <end position="214"/>
    </location>
</feature>
<gene>
    <name evidence="2" type="ORF">CHYS00102_LOCUS25029</name>
</gene>
<feature type="region of interest" description="Disordered" evidence="1">
    <location>
        <begin position="470"/>
        <end position="496"/>
    </location>
</feature>
<sequence>MSAYALHFAQQDVATANQDMLKSGIAIRHPNKNGSGSLEHTSCSSEGSDDSDQLLSLEDLDDEIEDLPDIVDEDLSFSTAKSSDTTDGGDLDETCEGPCASDPPVSPPSSMQTASDNVTTQQAPAPAECHDTPARKPLRGILRKTSNNSTKDNRCDKTPAQRRSLFPGINVFRCNVGTRRRNRLGPKDSDTDDESTQDLPDSPSSSEDSSSDASSDYDHLDRAGLLKPTSVHSSPKSVSFYPRARILPVPHRLDLIARASVSPSTAEVGDSIMATSGHDALWWSRSDYEHFRHTARILARTLIPHERDRDARSYLTCCRSSVTATSYLHNVWQDEHGDKWWCKFGHSRRGLEHITQIGVGRERQRALVESVSAVLEEQDQMLEANDGEGKVDRRRLARVSRMYTKHAREAAARSGIEDAKIAMAIRSGFSTKKLTPPTPPQSPVHIVKKPVCKNSLLDANTGTALRRRERALSYPLEEEKNDVEDATPRRRRQSIAEPTDKFKKISSIARRATAFGQRREDQEYVEKKRLPSLEELRSMLQQNLTNQ</sequence>
<feature type="compositionally biased region" description="Polar residues" evidence="1">
    <location>
        <begin position="76"/>
        <end position="86"/>
    </location>
</feature>
<name>A0A7S1FYN4_9STRA</name>
<evidence type="ECO:0000313" key="2">
    <source>
        <dbReference type="EMBL" id="CAD8897815.1"/>
    </source>
</evidence>
<protein>
    <submittedName>
        <fullName evidence="2">Uncharacterized protein</fullName>
    </submittedName>
</protein>